<name>A0A7H2PRK3_9GAMM</name>
<dbReference type="SUPFAM" id="SSF53474">
    <property type="entry name" value="alpha/beta-Hydrolases"/>
    <property type="match status" value="1"/>
</dbReference>
<dbReference type="PANTHER" id="PTHR11440">
    <property type="entry name" value="LECITHIN-CHOLESTEROL ACYLTRANSFERASE-RELATED"/>
    <property type="match status" value="1"/>
</dbReference>
<dbReference type="Gene3D" id="3.40.50.1820">
    <property type="entry name" value="alpha/beta hydrolase"/>
    <property type="match status" value="1"/>
</dbReference>
<accession>A0A7H2PRK3</accession>
<proteinExistence type="predicted"/>
<dbReference type="AlphaFoldDB" id="A0A7H2PRK3"/>
<reference evidence="1 2" key="2">
    <citation type="submission" date="2020-09" db="EMBL/GenBank/DDBJ databases">
        <authorList>
            <person name="Chen F.-J."/>
            <person name="Lee Y.-T."/>
        </authorList>
    </citation>
    <scope>NUCLEOTIDE SEQUENCE [LARGE SCALE GENOMIC DNA]</scope>
    <source>
        <strain evidence="1 2">AS73</strain>
    </source>
</reference>
<sequence length="588" mass="66027">MAQVAAKSLSSTSPTANKMGQTVEVPLNDTIPIIFIPGIMGSNICDLAGNPVWRIGNSALPLGTVWDRMQKNPAVLQKELNPENTRVDTSGTIKVDPRLKLTEKTLRERYWGTVHWASYGGILTFLQLHLNNIALSKPSPPTMNKVIGDAMDMRAERMLYTRKLEQYKKSTEYVDSWLSLLNNQEIQTWHPQQLPFINIVQKDIEHLKAFHFPVYAMGYNWLQSSEIGAAIVAEKLDKIKKEYGSRFHKFIVVTHSMGGLLGRRLVQLRSSDIAGVVHGVMPAEGAPAVYRRLVAGSVEGADVESFATGLVLGKDAEHTTAVLANAPGGLELLPSKNYNYGKPWLFLKGTGYQGERDIILNEVRLPKSDPYEEIYKADKVWWEMVKEELIDPANIIKSKNPGKRIKDVYFKKIEKVKEFHDKIANKYHPHTYVNYGDDSKLIGFGSLTWTLDKPLKGLTPLQIKMLPRVSKTEIDAYNNQVYKDAAYLGQGGSSYIKAAVKENNGLRYIKLTNGKFGTFKISDKNSTGDGTVPWQSGRAPLNKVGVKQTFKMTGFNHQGSYNNDHVQRSVLYSIVKIIKDNNIQPKYR</sequence>
<evidence type="ECO:0000313" key="1">
    <source>
        <dbReference type="EMBL" id="QNX05486.1"/>
    </source>
</evidence>
<dbReference type="EMBL" id="CP061561">
    <property type="protein sequence ID" value="QNX05486.1"/>
    <property type="molecule type" value="Genomic_DNA"/>
</dbReference>
<dbReference type="GO" id="GO:0016787">
    <property type="term" value="F:hydrolase activity"/>
    <property type="evidence" value="ECO:0007669"/>
    <property type="project" value="UniProtKB-KW"/>
</dbReference>
<gene>
    <name evidence="1" type="ORF">IC796_00425</name>
</gene>
<protein>
    <submittedName>
        <fullName evidence="1">Alpha/beta hydrolase</fullName>
    </submittedName>
</protein>
<dbReference type="InterPro" id="IPR029058">
    <property type="entry name" value="AB_hydrolase_fold"/>
</dbReference>
<dbReference type="RefSeq" id="WP_151684258.1">
    <property type="nucleotide sequence ID" value="NZ_BKEE01000013.1"/>
</dbReference>
<keyword evidence="1" id="KW-0378">Hydrolase</keyword>
<organism evidence="1 2">
    <name type="scientific">Acinetobacter seifertii</name>
    <dbReference type="NCBI Taxonomy" id="1530123"/>
    <lineage>
        <taxon>Bacteria</taxon>
        <taxon>Pseudomonadati</taxon>
        <taxon>Pseudomonadota</taxon>
        <taxon>Gammaproteobacteria</taxon>
        <taxon>Moraxellales</taxon>
        <taxon>Moraxellaceae</taxon>
        <taxon>Acinetobacter</taxon>
        <taxon>Acinetobacter calcoaceticus/baumannii complex</taxon>
    </lineage>
</organism>
<evidence type="ECO:0000313" key="2">
    <source>
        <dbReference type="Proteomes" id="UP000516862"/>
    </source>
</evidence>
<reference evidence="2" key="1">
    <citation type="submission" date="2020-09" db="EMBL/GenBank/DDBJ databases">
        <title>Clinical and molecular characterization of Acinetobacter seifertii in Taiwan.</title>
        <authorList>
            <person name="Li L.-H."/>
            <person name="Yang Y.-S."/>
            <person name="Sun J.-R."/>
            <person name="Huang T.-W."/>
            <person name="Huang W.-C."/>
            <person name="Wang Y.-C."/>
            <person name="Kuo T.-H."/>
            <person name="Kuo S.-C."/>
            <person name="Chen T.-L."/>
        </authorList>
    </citation>
    <scope>NUCLEOTIDE SEQUENCE [LARGE SCALE GENOMIC DNA]</scope>
    <source>
        <strain evidence="2">AS73</strain>
    </source>
</reference>
<dbReference type="Proteomes" id="UP000516862">
    <property type="component" value="Chromosome"/>
</dbReference>